<feature type="compositionally biased region" description="Polar residues" evidence="1">
    <location>
        <begin position="7"/>
        <end position="16"/>
    </location>
</feature>
<keyword evidence="2" id="KW-0808">Transferase</keyword>
<feature type="compositionally biased region" description="Polar residues" evidence="1">
    <location>
        <begin position="24"/>
        <end position="35"/>
    </location>
</feature>
<keyword evidence="2" id="KW-0548">Nucleotidyltransferase</keyword>
<organism evidence="2">
    <name type="scientific">Tanacetum cinerariifolium</name>
    <name type="common">Dalmatian daisy</name>
    <name type="synonym">Chrysanthemum cinerariifolium</name>
    <dbReference type="NCBI Taxonomy" id="118510"/>
    <lineage>
        <taxon>Eukaryota</taxon>
        <taxon>Viridiplantae</taxon>
        <taxon>Streptophyta</taxon>
        <taxon>Embryophyta</taxon>
        <taxon>Tracheophyta</taxon>
        <taxon>Spermatophyta</taxon>
        <taxon>Magnoliopsida</taxon>
        <taxon>eudicotyledons</taxon>
        <taxon>Gunneridae</taxon>
        <taxon>Pentapetalae</taxon>
        <taxon>asterids</taxon>
        <taxon>campanulids</taxon>
        <taxon>Asterales</taxon>
        <taxon>Asteraceae</taxon>
        <taxon>Asteroideae</taxon>
        <taxon>Anthemideae</taxon>
        <taxon>Anthemidinae</taxon>
        <taxon>Tanacetum</taxon>
    </lineage>
</organism>
<reference evidence="2" key="1">
    <citation type="journal article" date="2019" name="Sci. Rep.">
        <title>Draft genome of Tanacetum cinerariifolium, the natural source of mosquito coil.</title>
        <authorList>
            <person name="Yamashiro T."/>
            <person name="Shiraishi A."/>
            <person name="Satake H."/>
            <person name="Nakayama K."/>
        </authorList>
    </citation>
    <scope>NUCLEOTIDE SEQUENCE</scope>
</reference>
<gene>
    <name evidence="2" type="ORF">Tci_539601</name>
</gene>
<dbReference type="AlphaFoldDB" id="A0A699IJS7"/>
<feature type="region of interest" description="Disordered" evidence="1">
    <location>
        <begin position="58"/>
        <end position="191"/>
    </location>
</feature>
<feature type="region of interest" description="Disordered" evidence="1">
    <location>
        <begin position="1"/>
        <end position="35"/>
    </location>
</feature>
<feature type="compositionally biased region" description="Basic and acidic residues" evidence="1">
    <location>
        <begin position="107"/>
        <end position="121"/>
    </location>
</feature>
<accession>A0A699IJS7</accession>
<feature type="compositionally biased region" description="Polar residues" evidence="1">
    <location>
        <begin position="135"/>
        <end position="147"/>
    </location>
</feature>
<dbReference type="EMBL" id="BKCJ010308734">
    <property type="protein sequence ID" value="GEZ67628.1"/>
    <property type="molecule type" value="Genomic_DNA"/>
</dbReference>
<feature type="compositionally biased region" description="Polar residues" evidence="1">
    <location>
        <begin position="164"/>
        <end position="175"/>
    </location>
</feature>
<name>A0A699IJS7_TANCI</name>
<sequence length="191" mass="21468">MIFPSANLVSDQSNSHSPKKQKLNPKSSISKNQNAATELKIEDIEEVVYKQHVEVHDASSRLEMEDHAMEKQEVSAPQSPAQKSNNGKKLELNIESSNSKKQNAAAERFEDHTIEKPEERSMSQSPMQDLIHTVETITGNEKLSSQLEAKVSKESRDVDADVQVDQSTTKNQSVNKEPKRKRLLTLSSLFK</sequence>
<feature type="compositionally biased region" description="Polar residues" evidence="1">
    <location>
        <begin position="75"/>
        <end position="87"/>
    </location>
</feature>
<feature type="compositionally biased region" description="Basic and acidic residues" evidence="1">
    <location>
        <begin position="58"/>
        <end position="73"/>
    </location>
</feature>
<feature type="compositionally biased region" description="Basic and acidic residues" evidence="1">
    <location>
        <begin position="150"/>
        <end position="159"/>
    </location>
</feature>
<proteinExistence type="predicted"/>
<evidence type="ECO:0000256" key="1">
    <source>
        <dbReference type="SAM" id="MobiDB-lite"/>
    </source>
</evidence>
<dbReference type="GO" id="GO:0016779">
    <property type="term" value="F:nucleotidyltransferase activity"/>
    <property type="evidence" value="ECO:0007669"/>
    <property type="project" value="UniProtKB-KW"/>
</dbReference>
<evidence type="ECO:0000313" key="2">
    <source>
        <dbReference type="EMBL" id="GEZ67628.1"/>
    </source>
</evidence>
<comment type="caution">
    <text evidence="2">The sequence shown here is derived from an EMBL/GenBank/DDBJ whole genome shotgun (WGS) entry which is preliminary data.</text>
</comment>
<protein>
    <submittedName>
        <fullName evidence="2">Polynucleotide adenylyltransferase family protein</fullName>
    </submittedName>
</protein>